<sequence length="275" mass="29898">MGQLKDNTAHRASLFSRCITPLLLFSVFSATSSEATAKLTIAMDGASPPYNYSTSNGKIEGFEVDLINDLCKRINEECTVISQSWEGIIPALLAKRYDAIMSGISITEERKKQIDFTHPYSTTPSWLVGSEALFKNITTSDAAIAALKGKSLGVQRGTIQQAIADNTFRPHGIEIKEYDTDDNLKIDLEAGRLDAVLGVSVNLTPLLEGQHQDTFIRFGPEIADEGGIGIALRKDEQALKEKLNNAIDAAIHDGTVSALSIKWLKFDSIPKTPSA</sequence>
<evidence type="ECO:0000259" key="5">
    <source>
        <dbReference type="SMART" id="SM00062"/>
    </source>
</evidence>
<evidence type="ECO:0000256" key="3">
    <source>
        <dbReference type="ARBA" id="ARBA00022729"/>
    </source>
</evidence>
<accession>A0AAE9T1J2</accession>
<dbReference type="PANTHER" id="PTHR35936">
    <property type="entry name" value="MEMBRANE-BOUND LYTIC MUREIN TRANSGLYCOSYLASE F"/>
    <property type="match status" value="1"/>
</dbReference>
<feature type="domain" description="Solute-binding protein family 3/N-terminal" evidence="5">
    <location>
        <begin position="38"/>
        <end position="267"/>
    </location>
</feature>
<organism evidence="6 7">
    <name type="scientific">Pectobacterium polonicum</name>
    <dbReference type="NCBI Taxonomy" id="2485124"/>
    <lineage>
        <taxon>Bacteria</taxon>
        <taxon>Pseudomonadati</taxon>
        <taxon>Pseudomonadota</taxon>
        <taxon>Gammaproteobacteria</taxon>
        <taxon>Enterobacterales</taxon>
        <taxon>Pectobacteriaceae</taxon>
        <taxon>Pectobacterium</taxon>
    </lineage>
</organism>
<comment type="subcellular location">
    <subcellularLocation>
        <location evidence="1">Cell envelope</location>
    </subcellularLocation>
</comment>
<dbReference type="RefSeq" id="WP_258883615.1">
    <property type="nucleotide sequence ID" value="NZ_CP090065.1"/>
</dbReference>
<evidence type="ECO:0000313" key="6">
    <source>
        <dbReference type="EMBL" id="UVO08407.1"/>
    </source>
</evidence>
<gene>
    <name evidence="6" type="ORF">LW347_21740</name>
</gene>
<dbReference type="GO" id="GO:0030288">
    <property type="term" value="C:outer membrane-bounded periplasmic space"/>
    <property type="evidence" value="ECO:0007669"/>
    <property type="project" value="UniProtKB-ARBA"/>
</dbReference>
<dbReference type="InterPro" id="IPR018313">
    <property type="entry name" value="SBP_3_CS"/>
</dbReference>
<keyword evidence="3" id="KW-0732">Signal</keyword>
<name>A0AAE9T1J2_9GAMM</name>
<comment type="similarity">
    <text evidence="2 4">Belongs to the bacterial solute-binding protein 3 family.</text>
</comment>
<evidence type="ECO:0000256" key="2">
    <source>
        <dbReference type="ARBA" id="ARBA00010333"/>
    </source>
</evidence>
<evidence type="ECO:0000313" key="7">
    <source>
        <dbReference type="Proteomes" id="UP001059272"/>
    </source>
</evidence>
<reference evidence="6" key="1">
    <citation type="submission" date="2021-12" db="EMBL/GenBank/DDBJ databases">
        <title>Genome sequence of novel Pectobacterium sp. causing blackleg.</title>
        <authorList>
            <person name="Wang J."/>
        </authorList>
    </citation>
    <scope>NUCLEOTIDE SEQUENCE</scope>
    <source>
        <strain evidence="6">BY21311</strain>
    </source>
</reference>
<dbReference type="EMBL" id="CP090065">
    <property type="protein sequence ID" value="UVO08407.1"/>
    <property type="molecule type" value="Genomic_DNA"/>
</dbReference>
<dbReference type="SMART" id="SM00062">
    <property type="entry name" value="PBPb"/>
    <property type="match status" value="1"/>
</dbReference>
<evidence type="ECO:0000256" key="4">
    <source>
        <dbReference type="RuleBase" id="RU003744"/>
    </source>
</evidence>
<dbReference type="Proteomes" id="UP001059272">
    <property type="component" value="Chromosome"/>
</dbReference>
<dbReference type="SUPFAM" id="SSF53850">
    <property type="entry name" value="Periplasmic binding protein-like II"/>
    <property type="match status" value="1"/>
</dbReference>
<dbReference type="AlphaFoldDB" id="A0AAE9T1J2"/>
<protein>
    <submittedName>
        <fullName evidence="6">Transporter substrate-binding domain-containing protein</fullName>
    </submittedName>
</protein>
<dbReference type="Pfam" id="PF00497">
    <property type="entry name" value="SBP_bac_3"/>
    <property type="match status" value="1"/>
</dbReference>
<dbReference type="KEGG" id="ppoo:LW347_21740"/>
<dbReference type="InterPro" id="IPR001638">
    <property type="entry name" value="Solute-binding_3/MltF_N"/>
</dbReference>
<proteinExistence type="inferred from homology"/>
<dbReference type="Gene3D" id="3.40.190.10">
    <property type="entry name" value="Periplasmic binding protein-like II"/>
    <property type="match status" value="2"/>
</dbReference>
<evidence type="ECO:0000256" key="1">
    <source>
        <dbReference type="ARBA" id="ARBA00004196"/>
    </source>
</evidence>
<dbReference type="PROSITE" id="PS01039">
    <property type="entry name" value="SBP_BACTERIAL_3"/>
    <property type="match status" value="1"/>
</dbReference>
<dbReference type="PANTHER" id="PTHR35936:SF17">
    <property type="entry name" value="ARGININE-BINDING EXTRACELLULAR PROTEIN ARTP"/>
    <property type="match status" value="1"/>
</dbReference>